<dbReference type="PANTHER" id="PTHR18934:SF257">
    <property type="entry name" value="ATP-DEPENDENT RNA HELICASE DHX30"/>
    <property type="match status" value="1"/>
</dbReference>
<dbReference type="GO" id="GO:0003678">
    <property type="term" value="F:DNA helicase activity"/>
    <property type="evidence" value="ECO:0007669"/>
    <property type="project" value="TreeGrafter"/>
</dbReference>
<dbReference type="Pfam" id="PF04408">
    <property type="entry name" value="WHD_HA2"/>
    <property type="match status" value="1"/>
</dbReference>
<sequence length="305" mass="34493">ISAVDELIDLNFLDNDRKLTPLGRRLAALGCSPYLAKAMLYAIFLKCSDPVLSIVSMLELNSDVFINSPDVDRSAVNRAKLDQMGSTFSDHLLLAKIYEQYSECIEKSKISYTKNLIVNSGKSESNLVDDFCRQNYLNAQALALASELKSLFSKQLQSAGIVDENDDLLRQNSDFNQNRRNFQFITAALAAGLEKNFENRRNIQFRAGCLDLLKNSLNDDMEKSKYQNDVPSNSDPPSKKHDFYWFNTFERVLSVDGRTFRLEDLGLVNPLLVLLFSGFDLELYGNSNIILHPSKDFRFQLPSAA</sequence>
<dbReference type="Gene3D" id="1.20.120.1080">
    <property type="match status" value="1"/>
</dbReference>
<dbReference type="SMART" id="SM00847">
    <property type="entry name" value="HA2"/>
    <property type="match status" value="1"/>
</dbReference>
<dbReference type="InterPro" id="IPR048333">
    <property type="entry name" value="HA2_WH"/>
</dbReference>
<dbReference type="GO" id="GO:0003724">
    <property type="term" value="F:RNA helicase activity"/>
    <property type="evidence" value="ECO:0007669"/>
    <property type="project" value="TreeGrafter"/>
</dbReference>
<organism evidence="6 7">
    <name type="scientific">Romanomermis culicivorax</name>
    <name type="common">Nematode worm</name>
    <dbReference type="NCBI Taxonomy" id="13658"/>
    <lineage>
        <taxon>Eukaryota</taxon>
        <taxon>Metazoa</taxon>
        <taxon>Ecdysozoa</taxon>
        <taxon>Nematoda</taxon>
        <taxon>Enoplea</taxon>
        <taxon>Dorylaimia</taxon>
        <taxon>Mermithida</taxon>
        <taxon>Mermithoidea</taxon>
        <taxon>Mermithidae</taxon>
        <taxon>Romanomermis</taxon>
    </lineage>
</organism>
<keyword evidence="2" id="KW-0378">Hydrolase</keyword>
<dbReference type="Pfam" id="PF21010">
    <property type="entry name" value="HA2_C"/>
    <property type="match status" value="1"/>
</dbReference>
<dbReference type="GO" id="GO:0016787">
    <property type="term" value="F:hydrolase activity"/>
    <property type="evidence" value="ECO:0007669"/>
    <property type="project" value="UniProtKB-KW"/>
</dbReference>
<dbReference type="GO" id="GO:0005524">
    <property type="term" value="F:ATP binding"/>
    <property type="evidence" value="ECO:0007669"/>
    <property type="project" value="UniProtKB-KW"/>
</dbReference>
<name>A0A915IA12_ROMCU</name>
<proteinExistence type="predicted"/>
<reference evidence="7" key="1">
    <citation type="submission" date="2022-11" db="UniProtKB">
        <authorList>
            <consortium name="WormBaseParasite"/>
        </authorList>
    </citation>
    <scope>IDENTIFICATION</scope>
</reference>
<dbReference type="WBParaSite" id="nRc.2.0.1.t10126-RA">
    <property type="protein sequence ID" value="nRc.2.0.1.t10126-RA"/>
    <property type="gene ID" value="nRc.2.0.1.g10126"/>
</dbReference>
<accession>A0A915IA12</accession>
<protein>
    <submittedName>
        <fullName evidence="7">Helicase-associated domain-containing protein</fullName>
    </submittedName>
</protein>
<feature type="domain" description="Helicase-associated" evidence="5">
    <location>
        <begin position="2"/>
        <end position="95"/>
    </location>
</feature>
<keyword evidence="4" id="KW-0067">ATP-binding</keyword>
<dbReference type="GO" id="GO:0002151">
    <property type="term" value="F:G-quadruplex RNA binding"/>
    <property type="evidence" value="ECO:0007669"/>
    <property type="project" value="TreeGrafter"/>
</dbReference>
<dbReference type="PANTHER" id="PTHR18934">
    <property type="entry name" value="ATP-DEPENDENT RNA HELICASE"/>
    <property type="match status" value="1"/>
</dbReference>
<dbReference type="Proteomes" id="UP000887565">
    <property type="component" value="Unplaced"/>
</dbReference>
<dbReference type="GO" id="GO:0005737">
    <property type="term" value="C:cytoplasm"/>
    <property type="evidence" value="ECO:0007669"/>
    <property type="project" value="TreeGrafter"/>
</dbReference>
<evidence type="ECO:0000256" key="2">
    <source>
        <dbReference type="ARBA" id="ARBA00022801"/>
    </source>
</evidence>
<dbReference type="GO" id="GO:0005634">
    <property type="term" value="C:nucleus"/>
    <property type="evidence" value="ECO:0007669"/>
    <property type="project" value="TreeGrafter"/>
</dbReference>
<evidence type="ECO:0000313" key="7">
    <source>
        <dbReference type="WBParaSite" id="nRc.2.0.1.t10126-RA"/>
    </source>
</evidence>
<keyword evidence="6" id="KW-1185">Reference proteome</keyword>
<dbReference type="AlphaFoldDB" id="A0A915IA12"/>
<keyword evidence="1" id="KW-0547">Nucleotide-binding</keyword>
<evidence type="ECO:0000256" key="3">
    <source>
        <dbReference type="ARBA" id="ARBA00022806"/>
    </source>
</evidence>
<evidence type="ECO:0000259" key="5">
    <source>
        <dbReference type="SMART" id="SM00847"/>
    </source>
</evidence>
<evidence type="ECO:0000256" key="1">
    <source>
        <dbReference type="ARBA" id="ARBA00022741"/>
    </source>
</evidence>
<evidence type="ECO:0000256" key="4">
    <source>
        <dbReference type="ARBA" id="ARBA00022840"/>
    </source>
</evidence>
<evidence type="ECO:0000313" key="6">
    <source>
        <dbReference type="Proteomes" id="UP000887565"/>
    </source>
</evidence>
<keyword evidence="3" id="KW-0347">Helicase</keyword>
<dbReference type="InterPro" id="IPR007502">
    <property type="entry name" value="Helicase-assoc_dom"/>
</dbReference>